<organism evidence="2 3">
    <name type="scientific">Murimonas intestini</name>
    <dbReference type="NCBI Taxonomy" id="1337051"/>
    <lineage>
        <taxon>Bacteria</taxon>
        <taxon>Bacillati</taxon>
        <taxon>Bacillota</taxon>
        <taxon>Clostridia</taxon>
        <taxon>Lachnospirales</taxon>
        <taxon>Lachnospiraceae</taxon>
        <taxon>Murimonas</taxon>
    </lineage>
</organism>
<gene>
    <name evidence="2" type="ORF">C7383_101242</name>
</gene>
<dbReference type="Proteomes" id="UP000245412">
    <property type="component" value="Unassembled WGS sequence"/>
</dbReference>
<name>A0AB73T9D9_9FIRM</name>
<keyword evidence="3" id="KW-1185">Reference proteome</keyword>
<accession>A0AB73T9D9</accession>
<evidence type="ECO:0000313" key="3">
    <source>
        <dbReference type="Proteomes" id="UP000245412"/>
    </source>
</evidence>
<dbReference type="AlphaFoldDB" id="A0AB73T9D9"/>
<dbReference type="RefSeq" id="WP_109624316.1">
    <property type="nucleotide sequence ID" value="NZ_JANKBI010000001.1"/>
</dbReference>
<dbReference type="EMBL" id="QGGY01000001">
    <property type="protein sequence ID" value="PWJ78872.1"/>
    <property type="molecule type" value="Genomic_DNA"/>
</dbReference>
<keyword evidence="1" id="KW-0472">Membrane</keyword>
<keyword evidence="1" id="KW-0812">Transmembrane</keyword>
<keyword evidence="1" id="KW-1133">Transmembrane helix</keyword>
<feature type="transmembrane region" description="Helical" evidence="1">
    <location>
        <begin position="9"/>
        <end position="27"/>
    </location>
</feature>
<sequence>MKKKYSKRLLAIVMVIIIVMGTTLTGFSNRNEDNISQHQKEIMERQNKGVTRLMCLDCAWYSHYVCQSNHRYDGNTTHSYWGGICRINWYNATAQEVCTSCGKALAQFGEHPSIENHLNCSKGMYKICMIGLPPSP</sequence>
<comment type="caution">
    <text evidence="2">The sequence shown here is derived from an EMBL/GenBank/DDBJ whole genome shotgun (WGS) entry which is preliminary data.</text>
</comment>
<proteinExistence type="predicted"/>
<protein>
    <submittedName>
        <fullName evidence="2">Uncharacterized protein</fullName>
    </submittedName>
</protein>
<evidence type="ECO:0000313" key="2">
    <source>
        <dbReference type="EMBL" id="PWJ78872.1"/>
    </source>
</evidence>
<reference evidence="2 3" key="1">
    <citation type="submission" date="2018-05" db="EMBL/GenBank/DDBJ databases">
        <authorList>
            <person name="Goeker M."/>
            <person name="Huntemann M."/>
            <person name="Clum A."/>
            <person name="Pillay M."/>
            <person name="Palaniappan K."/>
            <person name="Varghese N."/>
            <person name="Mikhailova N."/>
            <person name="Stamatis D."/>
            <person name="Reddy T."/>
            <person name="Daum C."/>
            <person name="Shapiro N."/>
            <person name="Ivanova N."/>
            <person name="Kyrpides N."/>
            <person name="Woyke T."/>
        </authorList>
    </citation>
    <scope>NUCLEOTIDE SEQUENCE [LARGE SCALE GENOMIC DNA]</scope>
    <source>
        <strain evidence="2 3">DSM 26524</strain>
    </source>
</reference>
<evidence type="ECO:0000256" key="1">
    <source>
        <dbReference type="SAM" id="Phobius"/>
    </source>
</evidence>